<accession>A0A402B131</accession>
<dbReference type="EMBL" id="BIFT01000001">
    <property type="protein sequence ID" value="GCE25048.1"/>
    <property type="molecule type" value="Genomic_DNA"/>
</dbReference>
<dbReference type="AlphaFoldDB" id="A0A402B131"/>
<name>A0A402B131_9CHLR</name>
<dbReference type="Proteomes" id="UP000287171">
    <property type="component" value="Unassembled WGS sequence"/>
</dbReference>
<reference evidence="2" key="1">
    <citation type="submission" date="2018-12" db="EMBL/GenBank/DDBJ databases">
        <title>Tengunoibacter tsumagoiensis gen. nov., sp. nov., Dictyobacter kobayashii sp. nov., D. alpinus sp. nov., and D. joshuensis sp. nov. and description of Dictyobacteraceae fam. nov. within the order Ktedonobacterales isolated from Tengu-no-mugimeshi.</title>
        <authorList>
            <person name="Wang C.M."/>
            <person name="Zheng Y."/>
            <person name="Sakai Y."/>
            <person name="Toyoda A."/>
            <person name="Minakuchi Y."/>
            <person name="Abe K."/>
            <person name="Yokota A."/>
            <person name="Yabe S."/>
        </authorList>
    </citation>
    <scope>NUCLEOTIDE SEQUENCE [LARGE SCALE GENOMIC DNA]</scope>
    <source>
        <strain evidence="2">Uno16</strain>
    </source>
</reference>
<gene>
    <name evidence="1" type="ORF">KDA_05320</name>
</gene>
<comment type="caution">
    <text evidence="1">The sequence shown here is derived from an EMBL/GenBank/DDBJ whole genome shotgun (WGS) entry which is preliminary data.</text>
</comment>
<organism evidence="1 2">
    <name type="scientific">Dictyobacter alpinus</name>
    <dbReference type="NCBI Taxonomy" id="2014873"/>
    <lineage>
        <taxon>Bacteria</taxon>
        <taxon>Bacillati</taxon>
        <taxon>Chloroflexota</taxon>
        <taxon>Ktedonobacteria</taxon>
        <taxon>Ktedonobacterales</taxon>
        <taxon>Dictyobacteraceae</taxon>
        <taxon>Dictyobacter</taxon>
    </lineage>
</organism>
<proteinExistence type="predicted"/>
<protein>
    <submittedName>
        <fullName evidence="1">Uncharacterized protein</fullName>
    </submittedName>
</protein>
<evidence type="ECO:0000313" key="2">
    <source>
        <dbReference type="Proteomes" id="UP000287171"/>
    </source>
</evidence>
<evidence type="ECO:0000313" key="1">
    <source>
        <dbReference type="EMBL" id="GCE25048.1"/>
    </source>
</evidence>
<keyword evidence="2" id="KW-1185">Reference proteome</keyword>
<sequence length="184" mass="20274">MIKMREYKLELENLLPLLSEVRQQGVLSTLFIHGINGLQMPCIAQIGLRDGQAMRCRIVAEDGEVCASGNKALRLLYGLGPRNWHLDIQPSTPPLIASSSASLHSSSTTGPISVATQFSLRVPHRSLLANPDTMKRLSRLQKRVFLLVDGMRNVGKIAVLMSIQDEKKAEKAVLELEALGFIAF</sequence>